<dbReference type="Proteomes" id="UP000038040">
    <property type="component" value="Unplaced"/>
</dbReference>
<keyword evidence="1" id="KW-1015">Disulfide bond</keyword>
<organism evidence="5 7">
    <name type="scientific">Dracunculus medinensis</name>
    <name type="common">Guinea worm</name>
    <dbReference type="NCBI Taxonomy" id="318479"/>
    <lineage>
        <taxon>Eukaryota</taxon>
        <taxon>Metazoa</taxon>
        <taxon>Ecdysozoa</taxon>
        <taxon>Nematoda</taxon>
        <taxon>Chromadorea</taxon>
        <taxon>Rhabditida</taxon>
        <taxon>Spirurina</taxon>
        <taxon>Dracunculoidea</taxon>
        <taxon>Dracunculidae</taxon>
        <taxon>Dracunculus</taxon>
    </lineage>
</organism>
<evidence type="ECO:0000313" key="4">
    <source>
        <dbReference type="EMBL" id="VDN52367.1"/>
    </source>
</evidence>
<comment type="caution">
    <text evidence="1">Lacks conserved residue(s) required for the propagation of feature annotation.</text>
</comment>
<dbReference type="Proteomes" id="UP000274756">
    <property type="component" value="Unassembled WGS sequence"/>
</dbReference>
<evidence type="ECO:0000313" key="6">
    <source>
        <dbReference type="Proteomes" id="UP000274756"/>
    </source>
</evidence>
<evidence type="ECO:0000313" key="7">
    <source>
        <dbReference type="WBParaSite" id="DME_0000831001-mRNA-1"/>
    </source>
</evidence>
<reference evidence="7" key="1">
    <citation type="submission" date="2017-02" db="UniProtKB">
        <authorList>
            <consortium name="WormBaseParasite"/>
        </authorList>
    </citation>
    <scope>IDENTIFICATION</scope>
</reference>
<sequence length="75" mass="8782">MAKLALIVALMLFQLCKADEPKVENEKVEKELQEEIQKEECQDENQDCSNYASLCTQQPYEELLKTRCRKTCQHC</sequence>
<feature type="signal peptide" evidence="2">
    <location>
        <begin position="1"/>
        <end position="18"/>
    </location>
</feature>
<dbReference type="InterPro" id="IPR003582">
    <property type="entry name" value="ShKT_dom"/>
</dbReference>
<dbReference type="Pfam" id="PF01549">
    <property type="entry name" value="ShK"/>
    <property type="match status" value="1"/>
</dbReference>
<dbReference type="PROSITE" id="PS51670">
    <property type="entry name" value="SHKT"/>
    <property type="match status" value="1"/>
</dbReference>
<feature type="domain" description="ShKT" evidence="3">
    <location>
        <begin position="41"/>
        <end position="75"/>
    </location>
</feature>
<dbReference type="SMART" id="SM00254">
    <property type="entry name" value="ShKT"/>
    <property type="match status" value="1"/>
</dbReference>
<gene>
    <name evidence="4" type="ORF">DME_LOCUS2340</name>
</gene>
<dbReference type="EMBL" id="UYYG01000055">
    <property type="protein sequence ID" value="VDN52367.1"/>
    <property type="molecule type" value="Genomic_DNA"/>
</dbReference>
<evidence type="ECO:0000256" key="1">
    <source>
        <dbReference type="PROSITE-ProRule" id="PRU01005"/>
    </source>
</evidence>
<proteinExistence type="predicted"/>
<dbReference type="Gene3D" id="1.10.10.1870">
    <property type="entry name" value="ShTK domain-like"/>
    <property type="match status" value="1"/>
</dbReference>
<reference evidence="4 6" key="2">
    <citation type="submission" date="2018-11" db="EMBL/GenBank/DDBJ databases">
        <authorList>
            <consortium name="Pathogen Informatics"/>
        </authorList>
    </citation>
    <scope>NUCLEOTIDE SEQUENCE [LARGE SCALE GENOMIC DNA]</scope>
</reference>
<feature type="chain" id="PRO_5033720440" evidence="2">
    <location>
        <begin position="19"/>
        <end position="75"/>
    </location>
</feature>
<accession>A0A0N4UKN6</accession>
<evidence type="ECO:0000256" key="2">
    <source>
        <dbReference type="SAM" id="SignalP"/>
    </source>
</evidence>
<protein>
    <submittedName>
        <fullName evidence="7">ShKT domain-containing protein</fullName>
    </submittedName>
</protein>
<keyword evidence="6" id="KW-1185">Reference proteome</keyword>
<keyword evidence="2" id="KW-0732">Signal</keyword>
<feature type="disulfide bond" evidence="1">
    <location>
        <begin position="41"/>
        <end position="75"/>
    </location>
</feature>
<evidence type="ECO:0000313" key="5">
    <source>
        <dbReference type="Proteomes" id="UP000038040"/>
    </source>
</evidence>
<dbReference type="AlphaFoldDB" id="A0A0N4UKN6"/>
<dbReference type="WBParaSite" id="DME_0000831001-mRNA-1">
    <property type="protein sequence ID" value="DME_0000831001-mRNA-1"/>
    <property type="gene ID" value="DME_0000831001"/>
</dbReference>
<name>A0A0N4UKN6_DRAME</name>
<evidence type="ECO:0000259" key="3">
    <source>
        <dbReference type="PROSITE" id="PS51670"/>
    </source>
</evidence>